<dbReference type="EMBL" id="SMBH01000067">
    <property type="protein sequence ID" value="TCU01908.1"/>
    <property type="molecule type" value="Genomic_DNA"/>
</dbReference>
<accession>A0A4R3PPU8</accession>
<gene>
    <name evidence="1" type="ORF">EV132_1677</name>
</gene>
<reference evidence="1 2" key="1">
    <citation type="submission" date="2019-03" db="EMBL/GenBank/DDBJ databases">
        <title>Genomic Encyclopedia of Type Strains, Phase IV (KMG-V): Genome sequencing to study the core and pangenomes of soil and plant-associated prokaryotes.</title>
        <authorList>
            <person name="Whitman W."/>
        </authorList>
    </citation>
    <scope>NUCLEOTIDE SEQUENCE [LARGE SCALE GENOMIC DNA]</scope>
    <source>
        <strain evidence="1 2">Hc14</strain>
    </source>
</reference>
<name>A0A4R3PPU8_RHISU</name>
<organism evidence="1 2">
    <name type="scientific">Rhizobium sullae</name>
    <name type="common">Rhizobium hedysari</name>
    <dbReference type="NCBI Taxonomy" id="50338"/>
    <lineage>
        <taxon>Bacteria</taxon>
        <taxon>Pseudomonadati</taxon>
        <taxon>Pseudomonadota</taxon>
        <taxon>Alphaproteobacteria</taxon>
        <taxon>Hyphomicrobiales</taxon>
        <taxon>Rhizobiaceae</taxon>
        <taxon>Rhizobium/Agrobacterium group</taxon>
        <taxon>Rhizobium</taxon>
    </lineage>
</organism>
<evidence type="ECO:0000313" key="1">
    <source>
        <dbReference type="EMBL" id="TCU01908.1"/>
    </source>
</evidence>
<proteinExistence type="predicted"/>
<protein>
    <submittedName>
        <fullName evidence="1">Uncharacterized protein</fullName>
    </submittedName>
</protein>
<sequence length="41" mass="4874">MKDGSTVRQRLFFLVKRETALLKFLFGIRVKAFEPHVFSYP</sequence>
<comment type="caution">
    <text evidence="1">The sequence shown here is derived from an EMBL/GenBank/DDBJ whole genome shotgun (WGS) entry which is preliminary data.</text>
</comment>
<dbReference type="Proteomes" id="UP000294576">
    <property type="component" value="Unassembled WGS sequence"/>
</dbReference>
<dbReference type="AlphaFoldDB" id="A0A4R3PPU8"/>
<evidence type="ECO:0000313" key="2">
    <source>
        <dbReference type="Proteomes" id="UP000294576"/>
    </source>
</evidence>